<keyword evidence="6 11" id="KW-0548">Nucleotidyltransferase</keyword>
<organism evidence="13 14">
    <name type="scientific">Crenobacter cavernae</name>
    <dbReference type="NCBI Taxonomy" id="2290923"/>
    <lineage>
        <taxon>Bacteria</taxon>
        <taxon>Pseudomonadati</taxon>
        <taxon>Pseudomonadota</taxon>
        <taxon>Betaproteobacteria</taxon>
        <taxon>Neisseriales</taxon>
        <taxon>Neisseriaceae</taxon>
        <taxon>Crenobacter</taxon>
    </lineage>
</organism>
<dbReference type="EC" id="2.7.7.18" evidence="11"/>
<dbReference type="Pfam" id="PF01467">
    <property type="entry name" value="CTP_transf_like"/>
    <property type="match status" value="1"/>
</dbReference>
<accession>A0ABY0FCV7</accession>
<dbReference type="PANTHER" id="PTHR39321">
    <property type="entry name" value="NICOTINATE-NUCLEOTIDE ADENYLYLTRANSFERASE-RELATED"/>
    <property type="match status" value="1"/>
</dbReference>
<evidence type="ECO:0000256" key="7">
    <source>
        <dbReference type="ARBA" id="ARBA00022741"/>
    </source>
</evidence>
<dbReference type="Proteomes" id="UP000290682">
    <property type="component" value="Unassembled WGS sequence"/>
</dbReference>
<keyword evidence="5 11" id="KW-0808">Transferase</keyword>
<protein>
    <recommendedName>
        <fullName evidence="11">Probable nicotinate-nucleotide adenylyltransferase</fullName>
        <ecNumber evidence="11">2.7.7.18</ecNumber>
    </recommendedName>
    <alternativeName>
        <fullName evidence="11">Deamido-NAD(+) diphosphorylase</fullName>
    </alternativeName>
    <alternativeName>
        <fullName evidence="11">Deamido-NAD(+) pyrophosphorylase</fullName>
    </alternativeName>
    <alternativeName>
        <fullName evidence="11">Nicotinate mononucleotide adenylyltransferase</fullName>
        <shortName evidence="11">NaMN adenylyltransferase</shortName>
    </alternativeName>
</protein>
<dbReference type="InterPro" id="IPR014729">
    <property type="entry name" value="Rossmann-like_a/b/a_fold"/>
</dbReference>
<comment type="function">
    <text evidence="1 11">Catalyzes the reversible adenylation of nicotinate mononucleotide (NaMN) to nicotinic acid adenine dinucleotide (NaAD).</text>
</comment>
<dbReference type="InterPro" id="IPR005248">
    <property type="entry name" value="NadD/NMNAT"/>
</dbReference>
<evidence type="ECO:0000256" key="10">
    <source>
        <dbReference type="ARBA" id="ARBA00048721"/>
    </source>
</evidence>
<keyword evidence="4 11" id="KW-0662">Pyridine nucleotide biosynthesis</keyword>
<name>A0ABY0FCV7_9NEIS</name>
<evidence type="ECO:0000313" key="14">
    <source>
        <dbReference type="Proteomes" id="UP000290682"/>
    </source>
</evidence>
<evidence type="ECO:0000256" key="3">
    <source>
        <dbReference type="ARBA" id="ARBA00009014"/>
    </source>
</evidence>
<dbReference type="EMBL" id="REGR01000005">
    <property type="protein sequence ID" value="RXZ43971.1"/>
    <property type="molecule type" value="Genomic_DNA"/>
</dbReference>
<evidence type="ECO:0000256" key="6">
    <source>
        <dbReference type="ARBA" id="ARBA00022695"/>
    </source>
</evidence>
<evidence type="ECO:0000256" key="1">
    <source>
        <dbReference type="ARBA" id="ARBA00002324"/>
    </source>
</evidence>
<dbReference type="NCBIfam" id="TIGR00482">
    <property type="entry name" value="nicotinate (nicotinamide) nucleotide adenylyltransferase"/>
    <property type="match status" value="1"/>
</dbReference>
<dbReference type="InterPro" id="IPR004821">
    <property type="entry name" value="Cyt_trans-like"/>
</dbReference>
<dbReference type="NCBIfam" id="NF000839">
    <property type="entry name" value="PRK00071.1-1"/>
    <property type="match status" value="1"/>
</dbReference>
<evidence type="ECO:0000313" key="13">
    <source>
        <dbReference type="EMBL" id="RXZ43971.1"/>
    </source>
</evidence>
<reference evidence="13 14" key="1">
    <citation type="submission" date="2018-10" db="EMBL/GenBank/DDBJ databases">
        <title>Draft genome of Fastidiocella sp. strain 375T, a bacterium isolated from a karstic cave dripping water.</title>
        <authorList>
            <person name="Coelho C."/>
            <person name="Verissimo A."/>
            <person name="Tiago I."/>
        </authorList>
    </citation>
    <scope>NUCLEOTIDE SEQUENCE [LARGE SCALE GENOMIC DNA]</scope>
    <source>
        <strain evidence="13 14">CAVE-375</strain>
    </source>
</reference>
<comment type="caution">
    <text evidence="13">The sequence shown here is derived from an EMBL/GenBank/DDBJ whole genome shotgun (WGS) entry which is preliminary data.</text>
</comment>
<keyword evidence="14" id="KW-1185">Reference proteome</keyword>
<evidence type="ECO:0000256" key="2">
    <source>
        <dbReference type="ARBA" id="ARBA00005019"/>
    </source>
</evidence>
<proteinExistence type="inferred from homology"/>
<comment type="pathway">
    <text evidence="2 11">Cofactor biosynthesis; NAD(+) biosynthesis; deamido-NAD(+) from nicotinate D-ribonucleotide: step 1/1.</text>
</comment>
<sequence length="223" mass="23981">MVGAPLAVGVFGGTFDPIHAGHLRLARALRDELGLSEVRLIPAGDPYHRDRAPEASAEQRLAMARLAIEGETGLVVDDREVRRGRPSYTVETLASLRAELGPGTPIHCLIGGDSLATLDSWRRWREIFALAHVAVALRPGFDPAGLPEAVAAEWRARQVTDFPNRTPSGTIRALTLPPMNISATELRARLGRGEAVDGLIDPAVLAYIEAERLYCGAATARPT</sequence>
<dbReference type="NCBIfam" id="TIGR00125">
    <property type="entry name" value="cyt_tran_rel"/>
    <property type="match status" value="1"/>
</dbReference>
<feature type="domain" description="Cytidyltransferase-like" evidence="12">
    <location>
        <begin position="10"/>
        <end position="189"/>
    </location>
</feature>
<evidence type="ECO:0000256" key="5">
    <source>
        <dbReference type="ARBA" id="ARBA00022679"/>
    </source>
</evidence>
<gene>
    <name evidence="11" type="primary">nadD</name>
    <name evidence="13" type="ORF">EBB06_07320</name>
</gene>
<evidence type="ECO:0000256" key="11">
    <source>
        <dbReference type="HAMAP-Rule" id="MF_00244"/>
    </source>
</evidence>
<keyword evidence="9 11" id="KW-0520">NAD</keyword>
<dbReference type="CDD" id="cd02165">
    <property type="entry name" value="NMNAT"/>
    <property type="match status" value="1"/>
</dbReference>
<dbReference type="GO" id="GO:0004515">
    <property type="term" value="F:nicotinate-nucleotide adenylyltransferase activity"/>
    <property type="evidence" value="ECO:0007669"/>
    <property type="project" value="UniProtKB-EC"/>
</dbReference>
<dbReference type="HAMAP" id="MF_00244">
    <property type="entry name" value="NaMN_adenylyltr"/>
    <property type="match status" value="1"/>
</dbReference>
<dbReference type="Gene3D" id="3.40.50.620">
    <property type="entry name" value="HUPs"/>
    <property type="match status" value="1"/>
</dbReference>
<dbReference type="RefSeq" id="WP_129212561.1">
    <property type="nucleotide sequence ID" value="NZ_REGR01000005.1"/>
</dbReference>
<evidence type="ECO:0000256" key="8">
    <source>
        <dbReference type="ARBA" id="ARBA00022840"/>
    </source>
</evidence>
<comment type="catalytic activity">
    <reaction evidence="10 11">
        <text>nicotinate beta-D-ribonucleotide + ATP + H(+) = deamido-NAD(+) + diphosphate</text>
        <dbReference type="Rhea" id="RHEA:22860"/>
        <dbReference type="ChEBI" id="CHEBI:15378"/>
        <dbReference type="ChEBI" id="CHEBI:30616"/>
        <dbReference type="ChEBI" id="CHEBI:33019"/>
        <dbReference type="ChEBI" id="CHEBI:57502"/>
        <dbReference type="ChEBI" id="CHEBI:58437"/>
        <dbReference type="EC" id="2.7.7.18"/>
    </reaction>
</comment>
<dbReference type="PANTHER" id="PTHR39321:SF3">
    <property type="entry name" value="PHOSPHOPANTETHEINE ADENYLYLTRANSFERASE"/>
    <property type="match status" value="1"/>
</dbReference>
<dbReference type="SUPFAM" id="SSF52374">
    <property type="entry name" value="Nucleotidylyl transferase"/>
    <property type="match status" value="1"/>
</dbReference>
<keyword evidence="7 11" id="KW-0547">Nucleotide-binding</keyword>
<evidence type="ECO:0000256" key="4">
    <source>
        <dbReference type="ARBA" id="ARBA00022642"/>
    </source>
</evidence>
<evidence type="ECO:0000259" key="12">
    <source>
        <dbReference type="Pfam" id="PF01467"/>
    </source>
</evidence>
<evidence type="ECO:0000256" key="9">
    <source>
        <dbReference type="ARBA" id="ARBA00023027"/>
    </source>
</evidence>
<keyword evidence="8 11" id="KW-0067">ATP-binding</keyword>
<comment type="similarity">
    <text evidence="3 11">Belongs to the NadD family.</text>
</comment>